<sequence length="259" mass="28846">MVDVLVDQNIVPGSGFPWLVRTTSHDAKVVHSLLLNTNKEPVLQNVVSIPNGPSALAVKEAAWGLARYAAISQDNGLVPIVEPEILLGGEHGIDKKFEVAQKAWAEAFFYLAENNVTFEGILLKPSMVTPGADGRDKATPEQVADYSQTPQAKNTKSLFFFKAIHIRNTDQKQQEDWRRKIALLSQESLIRGYTELEHNEPLYNTCLKKWGGRPKNVKKTRDALLVRVKANSPAQLGKYTGDGEPEESNQEMFVKGFVY</sequence>
<dbReference type="EMBL" id="JXTB01000044">
    <property type="protein sequence ID" value="PON71560.1"/>
    <property type="molecule type" value="Genomic_DNA"/>
</dbReference>
<dbReference type="PANTHER" id="PTHR11627">
    <property type="entry name" value="FRUCTOSE-BISPHOSPHATE ALDOLASE"/>
    <property type="match status" value="1"/>
</dbReference>
<dbReference type="STRING" id="3476.A0A2P5DE82"/>
<dbReference type="GO" id="GO:0006096">
    <property type="term" value="P:glycolytic process"/>
    <property type="evidence" value="ECO:0007669"/>
    <property type="project" value="UniProtKB-UniPathway"/>
</dbReference>
<gene>
    <name evidence="9" type="ORF">PanWU01x14_073570</name>
</gene>
<dbReference type="Gene3D" id="3.20.20.70">
    <property type="entry name" value="Aldolase class I"/>
    <property type="match status" value="1"/>
</dbReference>
<keyword evidence="7" id="KW-0704">Schiff base</keyword>
<dbReference type="InterPro" id="IPR029768">
    <property type="entry name" value="Aldolase_I_AS"/>
</dbReference>
<dbReference type="Proteomes" id="UP000237105">
    <property type="component" value="Unassembled WGS sequence"/>
</dbReference>
<evidence type="ECO:0000313" key="10">
    <source>
        <dbReference type="Proteomes" id="UP000237105"/>
    </source>
</evidence>
<keyword evidence="10" id="KW-1185">Reference proteome</keyword>
<dbReference type="InterPro" id="IPR000741">
    <property type="entry name" value="FBA_I"/>
</dbReference>
<evidence type="ECO:0000313" key="9">
    <source>
        <dbReference type="EMBL" id="PON71560.1"/>
    </source>
</evidence>
<evidence type="ECO:0000256" key="8">
    <source>
        <dbReference type="RuleBase" id="RU003994"/>
    </source>
</evidence>
<protein>
    <recommendedName>
        <fullName evidence="4 8">Fructose-bisphosphate aldolase</fullName>
        <ecNumber evidence="4 8">4.1.2.13</ecNumber>
    </recommendedName>
</protein>
<dbReference type="EC" id="4.1.2.13" evidence="4 8"/>
<evidence type="ECO:0000256" key="7">
    <source>
        <dbReference type="ARBA" id="ARBA00023270"/>
    </source>
</evidence>
<comment type="caution">
    <text evidence="9">The sequence shown here is derived from an EMBL/GenBank/DDBJ whole genome shotgun (WGS) entry which is preliminary data.</text>
</comment>
<accession>A0A2P5DE82</accession>
<dbReference type="UniPathway" id="UPA00109">
    <property type="reaction ID" value="UER00183"/>
</dbReference>
<dbReference type="SUPFAM" id="SSF51569">
    <property type="entry name" value="Aldolase"/>
    <property type="match status" value="1"/>
</dbReference>
<keyword evidence="5 8" id="KW-0324">Glycolysis</keyword>
<dbReference type="Pfam" id="PF00274">
    <property type="entry name" value="Glycolytic"/>
    <property type="match status" value="1"/>
</dbReference>
<comment type="similarity">
    <text evidence="3 8">Belongs to the class I fructose-bisphosphate aldolase family.</text>
</comment>
<proteinExistence type="inferred from homology"/>
<dbReference type="InterPro" id="IPR013785">
    <property type="entry name" value="Aldolase_TIM"/>
</dbReference>
<dbReference type="AlphaFoldDB" id="A0A2P5DE82"/>
<dbReference type="PROSITE" id="PS00158">
    <property type="entry name" value="ALDOLASE_CLASS_I"/>
    <property type="match status" value="1"/>
</dbReference>
<evidence type="ECO:0000256" key="5">
    <source>
        <dbReference type="ARBA" id="ARBA00023152"/>
    </source>
</evidence>
<evidence type="ECO:0000256" key="2">
    <source>
        <dbReference type="ARBA" id="ARBA00004714"/>
    </source>
</evidence>
<name>A0A2P5DE82_PARAD</name>
<comment type="catalytic activity">
    <reaction evidence="1 8">
        <text>beta-D-fructose 1,6-bisphosphate = D-glyceraldehyde 3-phosphate + dihydroxyacetone phosphate</text>
        <dbReference type="Rhea" id="RHEA:14729"/>
        <dbReference type="ChEBI" id="CHEBI:32966"/>
        <dbReference type="ChEBI" id="CHEBI:57642"/>
        <dbReference type="ChEBI" id="CHEBI:59776"/>
        <dbReference type="EC" id="4.1.2.13"/>
    </reaction>
</comment>
<evidence type="ECO:0000256" key="4">
    <source>
        <dbReference type="ARBA" id="ARBA00013068"/>
    </source>
</evidence>
<evidence type="ECO:0000256" key="6">
    <source>
        <dbReference type="ARBA" id="ARBA00023239"/>
    </source>
</evidence>
<evidence type="ECO:0000256" key="3">
    <source>
        <dbReference type="ARBA" id="ARBA00010387"/>
    </source>
</evidence>
<dbReference type="OrthoDB" id="36455at2759"/>
<dbReference type="GO" id="GO:0004332">
    <property type="term" value="F:fructose-bisphosphate aldolase activity"/>
    <property type="evidence" value="ECO:0007669"/>
    <property type="project" value="UniProtKB-EC"/>
</dbReference>
<comment type="pathway">
    <text evidence="2">Carbohydrate degradation; glycolysis; D-glyceraldehyde 3-phosphate and glycerone phosphate from D-glucose: step 4/4.</text>
</comment>
<evidence type="ECO:0000256" key="1">
    <source>
        <dbReference type="ARBA" id="ARBA00000441"/>
    </source>
</evidence>
<organism evidence="9 10">
    <name type="scientific">Parasponia andersonii</name>
    <name type="common">Sponia andersonii</name>
    <dbReference type="NCBI Taxonomy" id="3476"/>
    <lineage>
        <taxon>Eukaryota</taxon>
        <taxon>Viridiplantae</taxon>
        <taxon>Streptophyta</taxon>
        <taxon>Embryophyta</taxon>
        <taxon>Tracheophyta</taxon>
        <taxon>Spermatophyta</taxon>
        <taxon>Magnoliopsida</taxon>
        <taxon>eudicotyledons</taxon>
        <taxon>Gunneridae</taxon>
        <taxon>Pentapetalae</taxon>
        <taxon>rosids</taxon>
        <taxon>fabids</taxon>
        <taxon>Rosales</taxon>
        <taxon>Cannabaceae</taxon>
        <taxon>Parasponia</taxon>
    </lineage>
</organism>
<keyword evidence="6 8" id="KW-0456">Lyase</keyword>
<reference evidence="10" key="1">
    <citation type="submission" date="2016-06" db="EMBL/GenBank/DDBJ databases">
        <title>Parallel loss of symbiosis genes in relatives of nitrogen-fixing non-legume Parasponia.</title>
        <authorList>
            <person name="Van Velzen R."/>
            <person name="Holmer R."/>
            <person name="Bu F."/>
            <person name="Rutten L."/>
            <person name="Van Zeijl A."/>
            <person name="Liu W."/>
            <person name="Santuari L."/>
            <person name="Cao Q."/>
            <person name="Sharma T."/>
            <person name="Shen D."/>
            <person name="Roswanjaya Y."/>
            <person name="Wardhani T."/>
            <person name="Kalhor M.S."/>
            <person name="Jansen J."/>
            <person name="Van den Hoogen J."/>
            <person name="Gungor B."/>
            <person name="Hartog M."/>
            <person name="Hontelez J."/>
            <person name="Verver J."/>
            <person name="Yang W.-C."/>
            <person name="Schijlen E."/>
            <person name="Repin R."/>
            <person name="Schilthuizen M."/>
            <person name="Schranz E."/>
            <person name="Heidstra R."/>
            <person name="Miyata K."/>
            <person name="Fedorova E."/>
            <person name="Kohlen W."/>
            <person name="Bisseling T."/>
            <person name="Smit S."/>
            <person name="Geurts R."/>
        </authorList>
    </citation>
    <scope>NUCLEOTIDE SEQUENCE [LARGE SCALE GENOMIC DNA]</scope>
    <source>
        <strain evidence="10">cv. WU1-14</strain>
    </source>
</reference>